<evidence type="ECO:0000313" key="3">
    <source>
        <dbReference type="Proteomes" id="UP000550707"/>
    </source>
</evidence>
<reference evidence="2 3" key="1">
    <citation type="journal article" date="2020" name="Nature">
        <title>Six reference-quality genomes reveal evolution of bat adaptations.</title>
        <authorList>
            <person name="Jebb D."/>
            <person name="Huang Z."/>
            <person name="Pippel M."/>
            <person name="Hughes G.M."/>
            <person name="Lavrichenko K."/>
            <person name="Devanna P."/>
            <person name="Winkler S."/>
            <person name="Jermiin L.S."/>
            <person name="Skirmuntt E.C."/>
            <person name="Katzourakis A."/>
            <person name="Burkitt-Gray L."/>
            <person name="Ray D.A."/>
            <person name="Sullivan K.A.M."/>
            <person name="Roscito J.G."/>
            <person name="Kirilenko B.M."/>
            <person name="Davalos L.M."/>
            <person name="Corthals A.P."/>
            <person name="Power M.L."/>
            <person name="Jones G."/>
            <person name="Ransome R.D."/>
            <person name="Dechmann D.K.N."/>
            <person name="Locatelli A.G."/>
            <person name="Puechmaille S.J."/>
            <person name="Fedrigo O."/>
            <person name="Jarvis E.D."/>
            <person name="Hiller M."/>
            <person name="Vernes S.C."/>
            <person name="Myers E.W."/>
            <person name="Teeling E.C."/>
        </authorList>
    </citation>
    <scope>NUCLEOTIDE SEQUENCE [LARGE SCALE GENOMIC DNA]</scope>
    <source>
        <strain evidence="2">MMolMol1</strain>
        <tissue evidence="2">Muscle</tissue>
    </source>
</reference>
<proteinExistence type="predicted"/>
<dbReference type="Proteomes" id="UP000550707">
    <property type="component" value="Unassembled WGS sequence"/>
</dbReference>
<evidence type="ECO:0000313" key="2">
    <source>
        <dbReference type="EMBL" id="KAF6480858.1"/>
    </source>
</evidence>
<dbReference type="EMBL" id="JACASF010000004">
    <property type="protein sequence ID" value="KAF6480858.1"/>
    <property type="molecule type" value="Genomic_DNA"/>
</dbReference>
<sequence>MGVGLCPAGLQRAIPKSAPSGGPPRRPHAAISCHPVYTGLSLCFLLRGVLRWEGRGPQPPPGSSGESALLRPISCVAHGGTEAGARAPQNRGHPGSQDCRRRDRDRKEKKKIKNQQKKAKILFFEKERYLYLQFYFKKLFKLRKQPSWNSGVGWCRTGQGLGSWVPRSHNLRVKTSSH</sequence>
<feature type="region of interest" description="Disordered" evidence="1">
    <location>
        <begin position="80"/>
        <end position="114"/>
    </location>
</feature>
<name>A0A7J8I970_MOLMO</name>
<keyword evidence="3" id="KW-1185">Reference proteome</keyword>
<dbReference type="InParanoid" id="A0A7J8I970"/>
<dbReference type="AlphaFoldDB" id="A0A7J8I970"/>
<organism evidence="2 3">
    <name type="scientific">Molossus molossus</name>
    <name type="common">Pallas' mastiff bat</name>
    <name type="synonym">Vespertilio molossus</name>
    <dbReference type="NCBI Taxonomy" id="27622"/>
    <lineage>
        <taxon>Eukaryota</taxon>
        <taxon>Metazoa</taxon>
        <taxon>Chordata</taxon>
        <taxon>Craniata</taxon>
        <taxon>Vertebrata</taxon>
        <taxon>Euteleostomi</taxon>
        <taxon>Mammalia</taxon>
        <taxon>Eutheria</taxon>
        <taxon>Laurasiatheria</taxon>
        <taxon>Chiroptera</taxon>
        <taxon>Yangochiroptera</taxon>
        <taxon>Molossidae</taxon>
        <taxon>Molossus</taxon>
    </lineage>
</organism>
<evidence type="ECO:0000256" key="1">
    <source>
        <dbReference type="SAM" id="MobiDB-lite"/>
    </source>
</evidence>
<protein>
    <submittedName>
        <fullName evidence="2">Uncharacterized protein</fullName>
    </submittedName>
</protein>
<gene>
    <name evidence="2" type="ORF">HJG59_010652</name>
</gene>
<comment type="caution">
    <text evidence="2">The sequence shown here is derived from an EMBL/GenBank/DDBJ whole genome shotgun (WGS) entry which is preliminary data.</text>
</comment>
<accession>A0A7J8I970</accession>